<protein>
    <submittedName>
        <fullName evidence="2">Uncharacterized protein</fullName>
    </submittedName>
</protein>
<dbReference type="EMBL" id="BQNB010008712">
    <property type="protein sequence ID" value="GJS53232.1"/>
    <property type="molecule type" value="Genomic_DNA"/>
</dbReference>
<gene>
    <name evidence="2" type="ORF">Tco_0626594</name>
</gene>
<evidence type="ECO:0000256" key="1">
    <source>
        <dbReference type="SAM" id="MobiDB-lite"/>
    </source>
</evidence>
<reference evidence="2" key="2">
    <citation type="submission" date="2022-01" db="EMBL/GenBank/DDBJ databases">
        <authorList>
            <person name="Yamashiro T."/>
            <person name="Shiraishi A."/>
            <person name="Satake H."/>
            <person name="Nakayama K."/>
        </authorList>
    </citation>
    <scope>NUCLEOTIDE SEQUENCE</scope>
</reference>
<organism evidence="2 3">
    <name type="scientific">Tanacetum coccineum</name>
    <dbReference type="NCBI Taxonomy" id="301880"/>
    <lineage>
        <taxon>Eukaryota</taxon>
        <taxon>Viridiplantae</taxon>
        <taxon>Streptophyta</taxon>
        <taxon>Embryophyta</taxon>
        <taxon>Tracheophyta</taxon>
        <taxon>Spermatophyta</taxon>
        <taxon>Magnoliopsida</taxon>
        <taxon>eudicotyledons</taxon>
        <taxon>Gunneridae</taxon>
        <taxon>Pentapetalae</taxon>
        <taxon>asterids</taxon>
        <taxon>campanulids</taxon>
        <taxon>Asterales</taxon>
        <taxon>Asteraceae</taxon>
        <taxon>Asteroideae</taxon>
        <taxon>Anthemideae</taxon>
        <taxon>Anthemidinae</taxon>
        <taxon>Tanacetum</taxon>
    </lineage>
</organism>
<evidence type="ECO:0000313" key="3">
    <source>
        <dbReference type="Proteomes" id="UP001151760"/>
    </source>
</evidence>
<sequence length="122" mass="14232">MRIEESLNLRFNESTPPKSSPLVDDDIIESQIIENQIEDVEEKKKEPLNKEIINIKESKDHHIETIIGDLNKRTLRSQVQNQSNFFCFVSTVEPKNVKEAIKDESWTMAMQEELNQFVTNDV</sequence>
<proteinExistence type="predicted"/>
<reference evidence="2" key="1">
    <citation type="journal article" date="2022" name="Int. J. Mol. Sci.">
        <title>Draft Genome of Tanacetum Coccineum: Genomic Comparison of Closely Related Tanacetum-Family Plants.</title>
        <authorList>
            <person name="Yamashiro T."/>
            <person name="Shiraishi A."/>
            <person name="Nakayama K."/>
            <person name="Satake H."/>
        </authorList>
    </citation>
    <scope>NUCLEOTIDE SEQUENCE</scope>
</reference>
<accession>A0ABQ4WK44</accession>
<comment type="caution">
    <text evidence="2">The sequence shown here is derived from an EMBL/GenBank/DDBJ whole genome shotgun (WGS) entry which is preliminary data.</text>
</comment>
<keyword evidence="3" id="KW-1185">Reference proteome</keyword>
<feature type="region of interest" description="Disordered" evidence="1">
    <location>
        <begin position="1"/>
        <end position="23"/>
    </location>
</feature>
<name>A0ABQ4WK44_9ASTR</name>
<dbReference type="Proteomes" id="UP001151760">
    <property type="component" value="Unassembled WGS sequence"/>
</dbReference>
<evidence type="ECO:0000313" key="2">
    <source>
        <dbReference type="EMBL" id="GJS53232.1"/>
    </source>
</evidence>